<evidence type="ECO:0000313" key="2">
    <source>
        <dbReference type="Proteomes" id="UP000237378"/>
    </source>
</evidence>
<organism evidence="1 2">
    <name type="scientific">Pseudomonas putida</name>
    <name type="common">Arthrobacter siderocapsulatus</name>
    <dbReference type="NCBI Taxonomy" id="303"/>
    <lineage>
        <taxon>Bacteria</taxon>
        <taxon>Pseudomonadati</taxon>
        <taxon>Pseudomonadota</taxon>
        <taxon>Gammaproteobacteria</taxon>
        <taxon>Pseudomonadales</taxon>
        <taxon>Pseudomonadaceae</taxon>
        <taxon>Pseudomonas</taxon>
    </lineage>
</organism>
<protein>
    <submittedName>
        <fullName evidence="1">Uncharacterized protein</fullName>
    </submittedName>
</protein>
<evidence type="ECO:0000313" key="1">
    <source>
        <dbReference type="EMBL" id="POG03944.1"/>
    </source>
</evidence>
<reference evidence="1 2" key="2">
    <citation type="submission" date="2018-03" db="EMBL/GenBank/DDBJ databases">
        <title>Draft genome of Pseudomonas putida strain KH-18-2.</title>
        <authorList>
            <person name="Yoshizawa S."/>
            <person name="Khan N.H."/>
            <person name="Nishimura M."/>
            <person name="Chiura H.X."/>
            <person name="Ogura Y."/>
            <person name="Hayashi T."/>
            <person name="Kogure K."/>
        </authorList>
    </citation>
    <scope>NUCLEOTIDE SEQUENCE [LARGE SCALE GENOMIC DNA]</scope>
    <source>
        <strain evidence="1 2">KH-18-2</strain>
    </source>
</reference>
<proteinExistence type="predicted"/>
<reference evidence="1 2" key="1">
    <citation type="submission" date="2016-08" db="EMBL/GenBank/DDBJ databases">
        <authorList>
            <person name="Seilhamer J.J."/>
        </authorList>
    </citation>
    <scope>NUCLEOTIDE SEQUENCE [LARGE SCALE GENOMIC DNA]</scope>
    <source>
        <strain evidence="1 2">KH-18-2</strain>
    </source>
</reference>
<dbReference type="Proteomes" id="UP000237378">
    <property type="component" value="Unassembled WGS sequence"/>
</dbReference>
<name>A0A2S3WSD3_PSEPU</name>
<dbReference type="AlphaFoldDB" id="A0A2S3WSD3"/>
<accession>A0A2S3WSD3</accession>
<gene>
    <name evidence="1" type="ORF">BGP82_22040</name>
</gene>
<sequence>MRVSTALLFTTRLMSVSVPLGGASEVQEVAEDVLDALQRHFGVGVWHFAEVEQQIVEGLQDVVVALGGT</sequence>
<comment type="caution">
    <text evidence="1">The sequence shown here is derived from an EMBL/GenBank/DDBJ whole genome shotgun (WGS) entry which is preliminary data.</text>
</comment>
<dbReference type="EMBL" id="MING01000083">
    <property type="protein sequence ID" value="POG03944.1"/>
    <property type="molecule type" value="Genomic_DNA"/>
</dbReference>